<organism evidence="9 10">
    <name type="scientific">Furculomyces boomerangus</name>
    <dbReference type="NCBI Taxonomy" id="61424"/>
    <lineage>
        <taxon>Eukaryota</taxon>
        <taxon>Fungi</taxon>
        <taxon>Fungi incertae sedis</taxon>
        <taxon>Zoopagomycota</taxon>
        <taxon>Kickxellomycotina</taxon>
        <taxon>Harpellomycetes</taxon>
        <taxon>Harpellales</taxon>
        <taxon>Harpellaceae</taxon>
        <taxon>Furculomyces</taxon>
    </lineage>
</organism>
<evidence type="ECO:0000256" key="4">
    <source>
        <dbReference type="ARBA" id="ARBA00023242"/>
    </source>
</evidence>
<dbReference type="Pfam" id="PF07808">
    <property type="entry name" value="RED_N"/>
    <property type="match status" value="1"/>
</dbReference>
<dbReference type="Proteomes" id="UP000245699">
    <property type="component" value="Unassembled WGS sequence"/>
</dbReference>
<feature type="region of interest" description="Disordered" evidence="6">
    <location>
        <begin position="457"/>
        <end position="522"/>
    </location>
</feature>
<keyword evidence="4" id="KW-0539">Nucleus</keyword>
<evidence type="ECO:0000256" key="1">
    <source>
        <dbReference type="ARBA" id="ARBA00004123"/>
    </source>
</evidence>
<evidence type="ECO:0000256" key="6">
    <source>
        <dbReference type="SAM" id="MobiDB-lite"/>
    </source>
</evidence>
<evidence type="ECO:0008006" key="11">
    <source>
        <dbReference type="Google" id="ProtNLM"/>
    </source>
</evidence>
<evidence type="ECO:0000256" key="2">
    <source>
        <dbReference type="ARBA" id="ARBA00006660"/>
    </source>
</evidence>
<dbReference type="InterPro" id="IPR012492">
    <property type="entry name" value="RED_C"/>
</dbReference>
<dbReference type="GO" id="GO:0005634">
    <property type="term" value="C:nucleus"/>
    <property type="evidence" value="ECO:0007669"/>
    <property type="project" value="UniProtKB-SubCell"/>
</dbReference>
<dbReference type="PANTHER" id="PTHR12765">
    <property type="entry name" value="RED PROTEIN IK FACTOR CYTOKINE IK"/>
    <property type="match status" value="1"/>
</dbReference>
<evidence type="ECO:0000256" key="3">
    <source>
        <dbReference type="ARBA" id="ARBA00022737"/>
    </source>
</evidence>
<accession>A0A2T9Z4Y7</accession>
<keyword evidence="10" id="KW-1185">Reference proteome</keyword>
<feature type="compositionally biased region" description="Polar residues" evidence="6">
    <location>
        <begin position="484"/>
        <end position="496"/>
    </location>
</feature>
<dbReference type="InterPro" id="IPR012916">
    <property type="entry name" value="RED_N"/>
</dbReference>
<evidence type="ECO:0000313" key="10">
    <source>
        <dbReference type="Proteomes" id="UP000245699"/>
    </source>
</evidence>
<keyword evidence="3" id="KW-0677">Repeat</keyword>
<feature type="compositionally biased region" description="Polar residues" evidence="6">
    <location>
        <begin position="50"/>
        <end position="59"/>
    </location>
</feature>
<feature type="domain" description="RED-like N-terminal" evidence="8">
    <location>
        <begin position="72"/>
        <end position="378"/>
    </location>
</feature>
<evidence type="ECO:0000259" key="7">
    <source>
        <dbReference type="Pfam" id="PF07807"/>
    </source>
</evidence>
<evidence type="ECO:0000313" key="9">
    <source>
        <dbReference type="EMBL" id="PVU99642.1"/>
    </source>
</evidence>
<feature type="compositionally biased region" description="Basic and acidic residues" evidence="6">
    <location>
        <begin position="712"/>
        <end position="729"/>
    </location>
</feature>
<feature type="domain" description="Protein RED C-terminal" evidence="7">
    <location>
        <begin position="632"/>
        <end position="739"/>
    </location>
</feature>
<name>A0A2T9Z4Y7_9FUNG</name>
<dbReference type="EMBL" id="MBFT01000026">
    <property type="protein sequence ID" value="PVU99642.1"/>
    <property type="molecule type" value="Genomic_DNA"/>
</dbReference>
<reference evidence="9 10" key="1">
    <citation type="journal article" date="2018" name="MBio">
        <title>Comparative Genomics Reveals the Core Gene Toolbox for the Fungus-Insect Symbiosis.</title>
        <authorList>
            <person name="Wang Y."/>
            <person name="Stata M."/>
            <person name="Wang W."/>
            <person name="Stajich J.E."/>
            <person name="White M.M."/>
            <person name="Moncalvo J.M."/>
        </authorList>
    </citation>
    <scope>NUCLEOTIDE SEQUENCE [LARGE SCALE GENOMIC DNA]</scope>
    <source>
        <strain evidence="9 10">AUS-77-4</strain>
    </source>
</reference>
<keyword evidence="5" id="KW-0175">Coiled coil</keyword>
<comment type="similarity">
    <text evidence="2">Belongs to the RED family.</text>
</comment>
<feature type="compositionally biased region" description="Basic and acidic residues" evidence="6">
    <location>
        <begin position="21"/>
        <end position="36"/>
    </location>
</feature>
<dbReference type="AlphaFoldDB" id="A0A2T9Z4Y7"/>
<comment type="caution">
    <text evidence="9">The sequence shown here is derived from an EMBL/GenBank/DDBJ whole genome shotgun (WGS) entry which is preliminary data.</text>
</comment>
<feature type="compositionally biased region" description="Basic and acidic residues" evidence="6">
    <location>
        <begin position="60"/>
        <end position="91"/>
    </location>
</feature>
<proteinExistence type="inferred from homology"/>
<protein>
    <recommendedName>
        <fullName evidence="11">Protein Red</fullName>
    </recommendedName>
</protein>
<dbReference type="STRING" id="61424.A0A2T9Z4Y7"/>
<dbReference type="InterPro" id="IPR039896">
    <property type="entry name" value="Red-like"/>
</dbReference>
<sequence>MDQKKLGLTQNDFRKLLSTPRTERQPDLEPSLEKRRGGNIPKTPRHIPIGNSTESQNSHVFEKPKPRKFNSEKSQKPKDESTETKYRDRAAERRKGINIDYKTSESIIEKFQQEVSSTPQVIRGETEVGFMSSEVSQQTGSLSTLDYEQSKYFGGDTEYTHLVKGLDFLLLEKMRSQQTLKENERTEEILDEELDKKLAELSENQIESSKNSFPPGIKKNLADLEEFEKLEIQNIKGVNDDHELIKEYSFSTKIGKNMGISLNRLRNRYKIFAKKQILGNEYINHVNQNELFLPLKLYYLFDSLKSSDISLSSTGERGVSAVPTTVVRSQADATELGKHIGVSYSAGAGDSMVLGKVANAIQAAYERKSQLREQRKQKKIESVEENQKVSLNTNEKLVENNIHHKDDDDDEDIFGDAGRDYVVIPKKNIHKDEKTIGSHVSTVNSEFIVDYTEETISGSDNEMPVTGPYPNMYESDDEDEQEKNVVTSGFDNSNVGDNDKQSDDDFEATGPYPLDDFEATGPYPLDDFEAIGPYPLDDFEATGPYPLDDFDDESTEKVDNYQDEDGMDVKEIEQEPVDFTYEQTQKKEFISKNVNRTFLGSVSSAGGGYNEYEGEIFYDSRSSDNEGDDGIGQNGDLLAMDIGSTSKFKKSQLSRFDFDSIEEWQEYKDSIVQMPKAAFQFGVKSKDSNLRAKSGKIVNKKRKIASSNIQQSERKQDKKQKEKIDREWQQTKQFMAEKYGKKYFD</sequence>
<evidence type="ECO:0000259" key="8">
    <source>
        <dbReference type="Pfam" id="PF07808"/>
    </source>
</evidence>
<feature type="region of interest" description="Disordered" evidence="6">
    <location>
        <begin position="1"/>
        <end position="91"/>
    </location>
</feature>
<comment type="subcellular location">
    <subcellularLocation>
        <location evidence="1">Nucleus</location>
    </subcellularLocation>
</comment>
<dbReference type="OrthoDB" id="3366823at2759"/>
<dbReference type="Pfam" id="PF07807">
    <property type="entry name" value="RED_C"/>
    <property type="match status" value="1"/>
</dbReference>
<evidence type="ECO:0000256" key="5">
    <source>
        <dbReference type="SAM" id="Coils"/>
    </source>
</evidence>
<feature type="coiled-coil region" evidence="5">
    <location>
        <begin position="361"/>
        <end position="388"/>
    </location>
</feature>
<gene>
    <name evidence="9" type="ORF">BB559_000547</name>
</gene>
<feature type="region of interest" description="Disordered" evidence="6">
    <location>
        <begin position="686"/>
        <end position="729"/>
    </location>
</feature>